<protein>
    <submittedName>
        <fullName evidence="2">Uncharacterized protein</fullName>
    </submittedName>
</protein>
<name>A0A843UX85_COLES</name>
<dbReference type="EMBL" id="NMUH01000887">
    <property type="protein sequence ID" value="MQL86250.1"/>
    <property type="molecule type" value="Genomic_DNA"/>
</dbReference>
<accession>A0A843UX85</accession>
<dbReference type="AlphaFoldDB" id="A0A843UX85"/>
<reference evidence="2" key="1">
    <citation type="submission" date="2017-07" db="EMBL/GenBank/DDBJ databases">
        <title>Taro Niue Genome Assembly and Annotation.</title>
        <authorList>
            <person name="Atibalentja N."/>
            <person name="Keating K."/>
            <person name="Fields C.J."/>
        </authorList>
    </citation>
    <scope>NUCLEOTIDE SEQUENCE</scope>
    <source>
        <strain evidence="2">Niue_2</strain>
        <tissue evidence="2">Leaf</tissue>
    </source>
</reference>
<proteinExistence type="predicted"/>
<evidence type="ECO:0000256" key="1">
    <source>
        <dbReference type="SAM" id="MobiDB-lite"/>
    </source>
</evidence>
<organism evidence="2 3">
    <name type="scientific">Colocasia esculenta</name>
    <name type="common">Wild taro</name>
    <name type="synonym">Arum esculentum</name>
    <dbReference type="NCBI Taxonomy" id="4460"/>
    <lineage>
        <taxon>Eukaryota</taxon>
        <taxon>Viridiplantae</taxon>
        <taxon>Streptophyta</taxon>
        <taxon>Embryophyta</taxon>
        <taxon>Tracheophyta</taxon>
        <taxon>Spermatophyta</taxon>
        <taxon>Magnoliopsida</taxon>
        <taxon>Liliopsida</taxon>
        <taxon>Araceae</taxon>
        <taxon>Aroideae</taxon>
        <taxon>Colocasieae</taxon>
        <taxon>Colocasia</taxon>
    </lineage>
</organism>
<feature type="region of interest" description="Disordered" evidence="1">
    <location>
        <begin position="21"/>
        <end position="49"/>
    </location>
</feature>
<evidence type="ECO:0000313" key="2">
    <source>
        <dbReference type="EMBL" id="MQL86250.1"/>
    </source>
</evidence>
<comment type="caution">
    <text evidence="2">The sequence shown here is derived from an EMBL/GenBank/DDBJ whole genome shotgun (WGS) entry which is preliminary data.</text>
</comment>
<feature type="non-terminal residue" evidence="2">
    <location>
        <position position="331"/>
    </location>
</feature>
<dbReference type="Proteomes" id="UP000652761">
    <property type="component" value="Unassembled WGS sequence"/>
</dbReference>
<keyword evidence="3" id="KW-1185">Reference proteome</keyword>
<gene>
    <name evidence="2" type="ORF">Taro_018783</name>
</gene>
<evidence type="ECO:0000313" key="3">
    <source>
        <dbReference type="Proteomes" id="UP000652761"/>
    </source>
</evidence>
<sequence length="331" mass="36056">PTHLHPALPRQRPYCARTGQPLGRACSVAPSTQATGPFGPPPPGRVGFHPQLPDSIFPAPPSCWTFVAAGLRRPLRSGHPGTDLAFPVATRPRPCSQTSPAANARGTRHLAVPPRSAMGTRCVSSIARTFAPDAPGSRNHPGLLLPDTIKQRLCSANPRTSAARSDFCSPADPSRINLPRSSPRYTTERMVAEDSNVIWRISEDPIWISIKNDIRELRDMFAAAIQKTDCEIDLVLDVKCEEPAQVAICEPDTTLADAYKEEMQVQSELQDLHNDQVAPQVILSETSSLVSDSTVCTKSEIDDTWDPELFSLSGLQSISYDVFTEDRPADS</sequence>
<feature type="region of interest" description="Disordered" evidence="1">
    <location>
        <begin position="77"/>
        <end position="107"/>
    </location>
</feature>